<dbReference type="PANTHER" id="PTHR32322">
    <property type="entry name" value="INNER MEMBRANE TRANSPORTER"/>
    <property type="match status" value="1"/>
</dbReference>
<dbReference type="InterPro" id="IPR037185">
    <property type="entry name" value="EmrE-like"/>
</dbReference>
<dbReference type="InterPro" id="IPR050638">
    <property type="entry name" value="AA-Vitamin_Transporters"/>
</dbReference>
<dbReference type="Proteomes" id="UP000042997">
    <property type="component" value="Unassembled WGS sequence"/>
</dbReference>
<evidence type="ECO:0000256" key="2">
    <source>
        <dbReference type="ARBA" id="ARBA00007362"/>
    </source>
</evidence>
<sequence>MRASTEELRSPKPLRMLWITTAWGACFLGIRWGLEYAPILWFAALRAVLAGVALLVLCVLQHRPMPRGRHAWLLIVVLGGVNVTVAFAAMFGGVAGLSTGTAAVLANAQPLLIVLPAWWWYGEAVSWRTVIALIVGFVGLVLLAAPGGQGALLALFSAVAITAGTLLSRRLVGLDVVAASGWHFVLGGVGLIGWAAAVEGAPTIAWSPGFLGVLIALSLVGTAAAFVGWFVESQHCRLDALTAWTFLVPVIGVVLAAVVLGERPTRWTAFGLAVVLVSLWTILQPRRGVQKVGTVEADEKS</sequence>
<feature type="domain" description="EamA" evidence="7">
    <location>
        <begin position="150"/>
        <end position="283"/>
    </location>
</feature>
<feature type="transmembrane region" description="Helical" evidence="6">
    <location>
        <begin position="72"/>
        <end position="95"/>
    </location>
</feature>
<feature type="transmembrane region" description="Helical" evidence="6">
    <location>
        <begin position="267"/>
        <end position="283"/>
    </location>
</feature>
<gene>
    <name evidence="8" type="ORF">RHRU231_540006</name>
</gene>
<dbReference type="SUPFAM" id="SSF103481">
    <property type="entry name" value="Multidrug resistance efflux transporter EmrE"/>
    <property type="match status" value="2"/>
</dbReference>
<evidence type="ECO:0000313" key="9">
    <source>
        <dbReference type="Proteomes" id="UP000042997"/>
    </source>
</evidence>
<dbReference type="PANTHER" id="PTHR32322:SF2">
    <property type="entry name" value="EAMA DOMAIN-CONTAINING PROTEIN"/>
    <property type="match status" value="1"/>
</dbReference>
<feature type="transmembrane region" description="Helical" evidence="6">
    <location>
        <begin position="243"/>
        <end position="261"/>
    </location>
</feature>
<evidence type="ECO:0000256" key="4">
    <source>
        <dbReference type="ARBA" id="ARBA00022989"/>
    </source>
</evidence>
<keyword evidence="3 6" id="KW-0812">Transmembrane</keyword>
<proteinExistence type="inferred from homology"/>
<comment type="subcellular location">
    <subcellularLocation>
        <location evidence="1">Membrane</location>
        <topology evidence="1">Multi-pass membrane protein</topology>
    </subcellularLocation>
</comment>
<keyword evidence="5 6" id="KW-0472">Membrane</keyword>
<feature type="transmembrane region" description="Helical" evidence="6">
    <location>
        <begin position="40"/>
        <end position="60"/>
    </location>
</feature>
<dbReference type="InterPro" id="IPR000620">
    <property type="entry name" value="EamA_dom"/>
</dbReference>
<protein>
    <recommendedName>
        <fullName evidence="7">EamA domain-containing protein</fullName>
    </recommendedName>
</protein>
<evidence type="ECO:0000313" key="8">
    <source>
        <dbReference type="EMBL" id="CDZ89659.1"/>
    </source>
</evidence>
<dbReference type="GO" id="GO:0016020">
    <property type="term" value="C:membrane"/>
    <property type="evidence" value="ECO:0007669"/>
    <property type="project" value="UniProtKB-SubCell"/>
</dbReference>
<comment type="similarity">
    <text evidence="2">Belongs to the EamA transporter family.</text>
</comment>
<evidence type="ECO:0000256" key="5">
    <source>
        <dbReference type="ARBA" id="ARBA00023136"/>
    </source>
</evidence>
<organism evidence="8 9">
    <name type="scientific">Rhodococcus ruber</name>
    <dbReference type="NCBI Taxonomy" id="1830"/>
    <lineage>
        <taxon>Bacteria</taxon>
        <taxon>Bacillati</taxon>
        <taxon>Actinomycetota</taxon>
        <taxon>Actinomycetes</taxon>
        <taxon>Mycobacteriales</taxon>
        <taxon>Nocardiaceae</taxon>
        <taxon>Rhodococcus</taxon>
    </lineage>
</organism>
<keyword evidence="4 6" id="KW-1133">Transmembrane helix</keyword>
<evidence type="ECO:0000256" key="1">
    <source>
        <dbReference type="ARBA" id="ARBA00004141"/>
    </source>
</evidence>
<evidence type="ECO:0000256" key="3">
    <source>
        <dbReference type="ARBA" id="ARBA00022692"/>
    </source>
</evidence>
<feature type="transmembrane region" description="Helical" evidence="6">
    <location>
        <begin position="176"/>
        <end position="197"/>
    </location>
</feature>
<dbReference type="PROSITE" id="PS51257">
    <property type="entry name" value="PROKAR_LIPOPROTEIN"/>
    <property type="match status" value="1"/>
</dbReference>
<feature type="transmembrane region" description="Helical" evidence="6">
    <location>
        <begin position="127"/>
        <end position="145"/>
    </location>
</feature>
<dbReference type="AlphaFoldDB" id="A0A098BLS0"/>
<feature type="transmembrane region" description="Helical" evidence="6">
    <location>
        <begin position="101"/>
        <end position="120"/>
    </location>
</feature>
<name>A0A098BLS0_9NOCA</name>
<feature type="transmembrane region" description="Helical" evidence="6">
    <location>
        <begin position="209"/>
        <end position="231"/>
    </location>
</feature>
<evidence type="ECO:0000256" key="6">
    <source>
        <dbReference type="SAM" id="Phobius"/>
    </source>
</evidence>
<reference evidence="8 9" key="1">
    <citation type="journal article" date="2014" name="Genome Announc.">
        <title>Draft Genome Sequence of Propane- and Butane-Oxidizing Actinobacterium Rhodococcus ruber IEGM 231.</title>
        <authorList>
            <person name="Ivshina I.B."/>
            <person name="Kuyukina M.S."/>
            <person name="Krivoruchko A.V."/>
            <person name="Barbe V."/>
            <person name="Fischer C."/>
        </authorList>
    </citation>
    <scope>NUCLEOTIDE SEQUENCE [LARGE SCALE GENOMIC DNA]</scope>
</reference>
<dbReference type="EMBL" id="CCSD01000066">
    <property type="protein sequence ID" value="CDZ89659.1"/>
    <property type="molecule type" value="Genomic_DNA"/>
</dbReference>
<accession>A0A098BLS0</accession>
<dbReference type="Pfam" id="PF00892">
    <property type="entry name" value="EamA"/>
    <property type="match status" value="2"/>
</dbReference>
<feature type="transmembrane region" description="Helical" evidence="6">
    <location>
        <begin position="16"/>
        <end position="34"/>
    </location>
</feature>
<feature type="domain" description="EamA" evidence="7">
    <location>
        <begin position="19"/>
        <end position="143"/>
    </location>
</feature>
<evidence type="ECO:0000259" key="7">
    <source>
        <dbReference type="Pfam" id="PF00892"/>
    </source>
</evidence>